<reference evidence="2 4" key="2">
    <citation type="journal article" date="2018" name="Plant J.">
        <title>The Physcomitrella patens chromosome-scale assembly reveals moss genome structure and evolution.</title>
        <authorList>
            <person name="Lang D."/>
            <person name="Ullrich K.K."/>
            <person name="Murat F."/>
            <person name="Fuchs J."/>
            <person name="Jenkins J."/>
            <person name="Haas F.B."/>
            <person name="Piednoel M."/>
            <person name="Gundlach H."/>
            <person name="Van Bel M."/>
            <person name="Meyberg R."/>
            <person name="Vives C."/>
            <person name="Morata J."/>
            <person name="Symeonidi A."/>
            <person name="Hiss M."/>
            <person name="Muchero W."/>
            <person name="Kamisugi Y."/>
            <person name="Saleh O."/>
            <person name="Blanc G."/>
            <person name="Decker E.L."/>
            <person name="van Gessel N."/>
            <person name="Grimwood J."/>
            <person name="Hayes R.D."/>
            <person name="Graham S.W."/>
            <person name="Gunter L.E."/>
            <person name="McDaniel S.F."/>
            <person name="Hoernstein S.N.W."/>
            <person name="Larsson A."/>
            <person name="Li F.W."/>
            <person name="Perroud P.F."/>
            <person name="Phillips J."/>
            <person name="Ranjan P."/>
            <person name="Rokshar D.S."/>
            <person name="Rothfels C.J."/>
            <person name="Schneider L."/>
            <person name="Shu S."/>
            <person name="Stevenson D.W."/>
            <person name="Thummler F."/>
            <person name="Tillich M."/>
            <person name="Villarreal Aguilar J.C."/>
            <person name="Widiez T."/>
            <person name="Wong G.K."/>
            <person name="Wymore A."/>
            <person name="Zhang Y."/>
            <person name="Zimmer A.D."/>
            <person name="Quatrano R.S."/>
            <person name="Mayer K.F.X."/>
            <person name="Goodstein D."/>
            <person name="Casacuberta J.M."/>
            <person name="Vandepoele K."/>
            <person name="Reski R."/>
            <person name="Cuming A.C."/>
            <person name="Tuskan G.A."/>
            <person name="Maumus F."/>
            <person name="Salse J."/>
            <person name="Schmutz J."/>
            <person name="Rensing S.A."/>
        </authorList>
    </citation>
    <scope>NUCLEOTIDE SEQUENCE [LARGE SCALE GENOMIC DNA]</scope>
    <source>
        <strain evidence="3 4">cv. Gransden 2004</strain>
    </source>
</reference>
<accession>A0A2K1KHF5</accession>
<organism evidence="2">
    <name type="scientific">Physcomitrium patens</name>
    <name type="common">Spreading-leaved earth moss</name>
    <name type="synonym">Physcomitrella patens</name>
    <dbReference type="NCBI Taxonomy" id="3218"/>
    <lineage>
        <taxon>Eukaryota</taxon>
        <taxon>Viridiplantae</taxon>
        <taxon>Streptophyta</taxon>
        <taxon>Embryophyta</taxon>
        <taxon>Bryophyta</taxon>
        <taxon>Bryophytina</taxon>
        <taxon>Bryopsida</taxon>
        <taxon>Funariidae</taxon>
        <taxon>Funariales</taxon>
        <taxon>Funariaceae</taxon>
        <taxon>Physcomitrium</taxon>
    </lineage>
</organism>
<evidence type="ECO:0000256" key="1">
    <source>
        <dbReference type="SAM" id="MobiDB-lite"/>
    </source>
</evidence>
<proteinExistence type="predicted"/>
<protein>
    <submittedName>
        <fullName evidence="2 3">Uncharacterized protein</fullName>
    </submittedName>
</protein>
<gene>
    <name evidence="2" type="ORF">PHYPA_009588</name>
</gene>
<evidence type="ECO:0000313" key="3">
    <source>
        <dbReference type="EnsemblPlants" id="Pp3c6_28500V3.1"/>
    </source>
</evidence>
<feature type="region of interest" description="Disordered" evidence="1">
    <location>
        <begin position="1"/>
        <end position="33"/>
    </location>
</feature>
<evidence type="ECO:0000313" key="2">
    <source>
        <dbReference type="EMBL" id="PNR53212.1"/>
    </source>
</evidence>
<sequence length="33" mass="3614">MNPAFTSPQPNRPHQQQPPSSIHANAPETYAAK</sequence>
<dbReference type="EMBL" id="ABEU02000006">
    <property type="protein sequence ID" value="PNR53212.1"/>
    <property type="molecule type" value="Genomic_DNA"/>
</dbReference>
<dbReference type="EnsemblPlants" id="Pp3c6_28500V3.1">
    <property type="protein sequence ID" value="Pp3c6_28500V3.1"/>
    <property type="gene ID" value="Pp3c6_28500"/>
</dbReference>
<dbReference type="Gramene" id="Pp3c6_28500V3.1">
    <property type="protein sequence ID" value="Pp3c6_28500V3.1"/>
    <property type="gene ID" value="Pp3c6_28500"/>
</dbReference>
<keyword evidence="4" id="KW-1185">Reference proteome</keyword>
<evidence type="ECO:0000313" key="4">
    <source>
        <dbReference type="Proteomes" id="UP000006727"/>
    </source>
</evidence>
<name>A0A2K1KHF5_PHYPA</name>
<dbReference type="Proteomes" id="UP000006727">
    <property type="component" value="Chromosome 6"/>
</dbReference>
<reference evidence="3" key="3">
    <citation type="submission" date="2020-12" db="UniProtKB">
        <authorList>
            <consortium name="EnsemblPlants"/>
        </authorList>
    </citation>
    <scope>IDENTIFICATION</scope>
</reference>
<dbReference type="InParanoid" id="A0A2K1KHF5"/>
<reference evidence="2 4" key="1">
    <citation type="journal article" date="2008" name="Science">
        <title>The Physcomitrella genome reveals evolutionary insights into the conquest of land by plants.</title>
        <authorList>
            <person name="Rensing S."/>
            <person name="Lang D."/>
            <person name="Zimmer A."/>
            <person name="Terry A."/>
            <person name="Salamov A."/>
            <person name="Shapiro H."/>
            <person name="Nishiyama T."/>
            <person name="Perroud P.-F."/>
            <person name="Lindquist E."/>
            <person name="Kamisugi Y."/>
            <person name="Tanahashi T."/>
            <person name="Sakakibara K."/>
            <person name="Fujita T."/>
            <person name="Oishi K."/>
            <person name="Shin-I T."/>
            <person name="Kuroki Y."/>
            <person name="Toyoda A."/>
            <person name="Suzuki Y."/>
            <person name="Hashimoto A."/>
            <person name="Yamaguchi K."/>
            <person name="Sugano A."/>
            <person name="Kohara Y."/>
            <person name="Fujiyama A."/>
            <person name="Anterola A."/>
            <person name="Aoki S."/>
            <person name="Ashton N."/>
            <person name="Barbazuk W.B."/>
            <person name="Barker E."/>
            <person name="Bennetzen J."/>
            <person name="Bezanilla M."/>
            <person name="Blankenship R."/>
            <person name="Cho S.H."/>
            <person name="Dutcher S."/>
            <person name="Estelle M."/>
            <person name="Fawcett J.A."/>
            <person name="Gundlach H."/>
            <person name="Hanada K."/>
            <person name="Heyl A."/>
            <person name="Hicks K.A."/>
            <person name="Hugh J."/>
            <person name="Lohr M."/>
            <person name="Mayer K."/>
            <person name="Melkozernov A."/>
            <person name="Murata T."/>
            <person name="Nelson D."/>
            <person name="Pils B."/>
            <person name="Prigge M."/>
            <person name="Reiss B."/>
            <person name="Renner T."/>
            <person name="Rombauts S."/>
            <person name="Rushton P."/>
            <person name="Sanderfoot A."/>
            <person name="Schween G."/>
            <person name="Shiu S.-H."/>
            <person name="Stueber K."/>
            <person name="Theodoulou F.L."/>
            <person name="Tu H."/>
            <person name="Van de Peer Y."/>
            <person name="Verrier P.J."/>
            <person name="Waters E."/>
            <person name="Wood A."/>
            <person name="Yang L."/>
            <person name="Cove D."/>
            <person name="Cuming A."/>
            <person name="Hasebe M."/>
            <person name="Lucas S."/>
            <person name="Mishler D.B."/>
            <person name="Reski R."/>
            <person name="Grigoriev I."/>
            <person name="Quatrano R.S."/>
            <person name="Boore J.L."/>
        </authorList>
    </citation>
    <scope>NUCLEOTIDE SEQUENCE [LARGE SCALE GENOMIC DNA]</scope>
    <source>
        <strain evidence="3 4">cv. Gransden 2004</strain>
    </source>
</reference>
<feature type="compositionally biased region" description="Low complexity" evidence="1">
    <location>
        <begin position="7"/>
        <end position="21"/>
    </location>
</feature>
<dbReference type="AlphaFoldDB" id="A0A2K1KHF5"/>